<dbReference type="EMBL" id="QSJW01000015">
    <property type="protein sequence ID" value="RHE09494.1"/>
    <property type="molecule type" value="Genomic_DNA"/>
</dbReference>
<evidence type="ECO:0000313" key="6">
    <source>
        <dbReference type="EMBL" id="RHE09494.1"/>
    </source>
</evidence>
<dbReference type="Gene3D" id="3.40.1350.10">
    <property type="match status" value="1"/>
</dbReference>
<dbReference type="InterPro" id="IPR007560">
    <property type="entry name" value="Restrct_endonuc_IV_Mrr"/>
</dbReference>
<dbReference type="SUPFAM" id="SSF52980">
    <property type="entry name" value="Restriction endonuclease-like"/>
    <property type="match status" value="1"/>
</dbReference>
<organism evidence="3 8">
    <name type="scientific">Blautia obeum</name>
    <dbReference type="NCBI Taxonomy" id="40520"/>
    <lineage>
        <taxon>Bacteria</taxon>
        <taxon>Bacillati</taxon>
        <taxon>Bacillota</taxon>
        <taxon>Clostridia</taxon>
        <taxon>Lachnospirales</taxon>
        <taxon>Lachnospiraceae</taxon>
        <taxon>Blautia</taxon>
    </lineage>
</organism>
<evidence type="ECO:0000313" key="3">
    <source>
        <dbReference type="EMBL" id="CUN50089.1"/>
    </source>
</evidence>
<dbReference type="PANTHER" id="PTHR30015">
    <property type="entry name" value="MRR RESTRICTION SYSTEM PROTEIN"/>
    <property type="match status" value="1"/>
</dbReference>
<keyword evidence="1" id="KW-0812">Transmembrane</keyword>
<dbReference type="InterPro" id="IPR011856">
    <property type="entry name" value="tRNA_endonuc-like_dom_sf"/>
</dbReference>
<dbReference type="AlphaFoldDB" id="A0A173XEF2"/>
<dbReference type="EMBL" id="QSKO01000002">
    <property type="protein sequence ID" value="RHE77860.1"/>
    <property type="molecule type" value="Genomic_DNA"/>
</dbReference>
<feature type="domain" description="Restriction endonuclease type IV Mrr" evidence="2">
    <location>
        <begin position="1"/>
        <end position="100"/>
    </location>
</feature>
<dbReference type="RefSeq" id="WP_055065524.1">
    <property type="nucleotide sequence ID" value="NZ_CYZD01000001.1"/>
</dbReference>
<dbReference type="Proteomes" id="UP000095409">
    <property type="component" value="Unassembled WGS sequence"/>
</dbReference>
<evidence type="ECO:0000313" key="12">
    <source>
        <dbReference type="Proteomes" id="UP000285839"/>
    </source>
</evidence>
<reference evidence="3 8" key="1">
    <citation type="submission" date="2015-09" db="EMBL/GenBank/DDBJ databases">
        <authorList>
            <consortium name="Pathogen Informatics"/>
        </authorList>
    </citation>
    <scope>NUCLEOTIDE SEQUENCE [LARGE SCALE GENOMIC DNA]</scope>
    <source>
        <strain evidence="3 8">2789STDY5608837</strain>
    </source>
</reference>
<dbReference type="Proteomes" id="UP000284644">
    <property type="component" value="Unassembled WGS sequence"/>
</dbReference>
<keyword evidence="1" id="KW-0472">Membrane</keyword>
<feature type="transmembrane region" description="Helical" evidence="1">
    <location>
        <begin position="195"/>
        <end position="214"/>
    </location>
</feature>
<evidence type="ECO:0000313" key="8">
    <source>
        <dbReference type="Proteomes" id="UP000095409"/>
    </source>
</evidence>
<dbReference type="EMBL" id="QSUB01000001">
    <property type="protein sequence ID" value="RGN07051.1"/>
    <property type="molecule type" value="Genomic_DNA"/>
</dbReference>
<feature type="transmembrane region" description="Helical" evidence="1">
    <location>
        <begin position="143"/>
        <end position="163"/>
    </location>
</feature>
<dbReference type="EMBL" id="QRUH01000018">
    <property type="protein sequence ID" value="RGR45573.1"/>
    <property type="molecule type" value="Genomic_DNA"/>
</dbReference>
<dbReference type="GO" id="GO:0015666">
    <property type="term" value="F:restriction endodeoxyribonuclease activity"/>
    <property type="evidence" value="ECO:0007669"/>
    <property type="project" value="TreeGrafter"/>
</dbReference>
<dbReference type="GO" id="GO:0009307">
    <property type="term" value="P:DNA restriction-modification system"/>
    <property type="evidence" value="ECO:0007669"/>
    <property type="project" value="InterPro"/>
</dbReference>
<gene>
    <name evidence="7" type="ORF">DW723_01475</name>
    <name evidence="6" type="ORF">DW767_17370</name>
    <name evidence="5" type="ORF">DWY46_16785</name>
    <name evidence="4" type="ORF">DXB81_00515</name>
    <name evidence="3" type="ORF">ERS852394_00389</name>
</gene>
<dbReference type="InterPro" id="IPR011335">
    <property type="entry name" value="Restrct_endonuc-II-like"/>
</dbReference>
<keyword evidence="3" id="KW-0255">Endonuclease</keyword>
<evidence type="ECO:0000313" key="9">
    <source>
        <dbReference type="Proteomes" id="UP000261222"/>
    </source>
</evidence>
<dbReference type="Proteomes" id="UP000283928">
    <property type="component" value="Unassembled WGS sequence"/>
</dbReference>
<evidence type="ECO:0000313" key="4">
    <source>
        <dbReference type="EMBL" id="RGN07051.1"/>
    </source>
</evidence>
<dbReference type="InterPro" id="IPR052906">
    <property type="entry name" value="Type_IV_Methyl-Rstrct_Enzyme"/>
</dbReference>
<dbReference type="Proteomes" id="UP000285839">
    <property type="component" value="Unassembled WGS sequence"/>
</dbReference>
<protein>
    <submittedName>
        <fullName evidence="3">Restriction endonuclease</fullName>
    </submittedName>
</protein>
<evidence type="ECO:0000256" key="1">
    <source>
        <dbReference type="SAM" id="Phobius"/>
    </source>
</evidence>
<evidence type="ECO:0000259" key="2">
    <source>
        <dbReference type="Pfam" id="PF04471"/>
    </source>
</evidence>
<keyword evidence="1" id="KW-1133">Transmembrane helix</keyword>
<dbReference type="GO" id="GO:0003677">
    <property type="term" value="F:DNA binding"/>
    <property type="evidence" value="ECO:0007669"/>
    <property type="project" value="InterPro"/>
</dbReference>
<sequence>MDGLQFEHRCAELLRYRGFHKVAVTKGSGDQGVDILAQKNGIKYGIQCKYYSYPVGNKAIQEAYAGADFYDCDVAMVMTNSTFTRQARELADKLGVELWEHCSPNGSSSVISRLMRIFNLFFLTIGLCMCASARLLNFPEGTIRTYMNLLMLILASLSALFGWNHFLPCILSGMLYFGIFLWTILPLVLTSDSNWYGILMLLPAFITIGHALYARFRNQEPIP</sequence>
<dbReference type="GeneID" id="79804625"/>
<reference evidence="9 10" key="2">
    <citation type="submission" date="2018-08" db="EMBL/GenBank/DDBJ databases">
        <title>A genome reference for cultivated species of the human gut microbiota.</title>
        <authorList>
            <person name="Zou Y."/>
            <person name="Xue W."/>
            <person name="Luo G."/>
        </authorList>
    </citation>
    <scope>NUCLEOTIDE SEQUENCE [LARGE SCALE GENOMIC DNA]</scope>
    <source>
        <strain evidence="5 12">AF25-21</strain>
        <strain evidence="7 10">AM27-32LB</strain>
        <strain evidence="6 11">AM29-25AC</strain>
        <strain evidence="4 9">OM06-11AA</strain>
    </source>
</reference>
<dbReference type="Pfam" id="PF04471">
    <property type="entry name" value="Mrr_cat"/>
    <property type="match status" value="1"/>
</dbReference>
<keyword evidence="3" id="KW-0378">Hydrolase</keyword>
<accession>A0A173XEF2</accession>
<evidence type="ECO:0000313" key="10">
    <source>
        <dbReference type="Proteomes" id="UP000283928"/>
    </source>
</evidence>
<evidence type="ECO:0000313" key="5">
    <source>
        <dbReference type="EMBL" id="RGR45573.1"/>
    </source>
</evidence>
<proteinExistence type="predicted"/>
<evidence type="ECO:0000313" key="11">
    <source>
        <dbReference type="Proteomes" id="UP000284644"/>
    </source>
</evidence>
<feature type="transmembrane region" description="Helical" evidence="1">
    <location>
        <begin position="117"/>
        <end position="137"/>
    </location>
</feature>
<name>A0A173XEF2_9FIRM</name>
<feature type="transmembrane region" description="Helical" evidence="1">
    <location>
        <begin position="170"/>
        <end position="189"/>
    </location>
</feature>
<keyword evidence="3" id="KW-0540">Nuclease</keyword>
<dbReference type="Proteomes" id="UP000261222">
    <property type="component" value="Unassembled WGS sequence"/>
</dbReference>
<dbReference type="EMBL" id="CYZD01000001">
    <property type="protein sequence ID" value="CUN50089.1"/>
    <property type="molecule type" value="Genomic_DNA"/>
</dbReference>
<evidence type="ECO:0000313" key="7">
    <source>
        <dbReference type="EMBL" id="RHE77860.1"/>
    </source>
</evidence>
<dbReference type="PANTHER" id="PTHR30015:SF6">
    <property type="entry name" value="SLL1429 PROTEIN"/>
    <property type="match status" value="1"/>
</dbReference>